<organism evidence="3 4">
    <name type="scientific">Lusitaniella coriacea LEGE 07157</name>
    <dbReference type="NCBI Taxonomy" id="945747"/>
    <lineage>
        <taxon>Bacteria</taxon>
        <taxon>Bacillati</taxon>
        <taxon>Cyanobacteriota</taxon>
        <taxon>Cyanophyceae</taxon>
        <taxon>Spirulinales</taxon>
        <taxon>Lusitaniellaceae</taxon>
        <taxon>Lusitaniella</taxon>
    </lineage>
</organism>
<dbReference type="InterPro" id="IPR028098">
    <property type="entry name" value="Glyco_trans_4-like_N"/>
</dbReference>
<keyword evidence="4" id="KW-1185">Reference proteome</keyword>
<dbReference type="Gene3D" id="3.40.50.2000">
    <property type="entry name" value="Glycogen Phosphorylase B"/>
    <property type="match status" value="2"/>
</dbReference>
<name>A0A8J7DSY8_9CYAN</name>
<dbReference type="InterPro" id="IPR050194">
    <property type="entry name" value="Glycosyltransferase_grp1"/>
</dbReference>
<evidence type="ECO:0000313" key="4">
    <source>
        <dbReference type="Proteomes" id="UP000654482"/>
    </source>
</evidence>
<accession>A0A8J7DSY8</accession>
<evidence type="ECO:0000259" key="1">
    <source>
        <dbReference type="Pfam" id="PF00534"/>
    </source>
</evidence>
<dbReference type="PANTHER" id="PTHR45947:SF3">
    <property type="entry name" value="SULFOQUINOVOSYL TRANSFERASE SQD2"/>
    <property type="match status" value="1"/>
</dbReference>
<sequence>MKTIQCVARYFPDRCGGIQTHLSELMPIMQDRGVESKVAASDDQAQEQTYDYAGVEVYRYPVYPRPKEEPTHGMFPHGGFEKFATWLRGQKADIYHQHQWTTKCGLPHLRLAKELGMTTLVSIRLPQPICQRRTLMLYGKEVCDGKIDIVRCSYCCDELTRKLPASVVRGLSQVPLSILQQIPMPESTYAPTAIPGTKGLLLRPLAVPAFVAARQDGLQAMAKYADCIFVMCEWLYEMLVLNGIPEEKLALCTHGIANVFKENAAQYQKATLKPEGVPLRVGFLGRWDRVKGVHVLIDAMRSLPTDVPIELIIHGVPQDESYRQRAIARIADDPRIKVKPRLTRDEVPGAIAGFDVLAIPSQWLETGPVVVLEAHALGVPVIGSDLGGIAEKVAHGVDGLLVPASDISAWADTFARLATDVNLLNTLRQGIGSVRTISMEADDTIAIYQKVIERRDR</sequence>
<dbReference type="RefSeq" id="WP_194028102.1">
    <property type="nucleotide sequence ID" value="NZ_JADEWZ010000004.1"/>
</dbReference>
<proteinExistence type="predicted"/>
<gene>
    <name evidence="3" type="ORF">IQ249_03775</name>
</gene>
<dbReference type="PANTHER" id="PTHR45947">
    <property type="entry name" value="SULFOQUINOVOSYL TRANSFERASE SQD2"/>
    <property type="match status" value="1"/>
</dbReference>
<feature type="domain" description="Glycosyl transferase family 1" evidence="1">
    <location>
        <begin position="279"/>
        <end position="427"/>
    </location>
</feature>
<dbReference type="EMBL" id="JADEWZ010000004">
    <property type="protein sequence ID" value="MBE9115012.1"/>
    <property type="molecule type" value="Genomic_DNA"/>
</dbReference>
<reference evidence="3" key="1">
    <citation type="submission" date="2020-10" db="EMBL/GenBank/DDBJ databases">
        <authorList>
            <person name="Castelo-Branco R."/>
            <person name="Eusebio N."/>
            <person name="Adriana R."/>
            <person name="Vieira A."/>
            <person name="Brugerolle De Fraissinette N."/>
            <person name="Rezende De Castro R."/>
            <person name="Schneider M.P."/>
            <person name="Vasconcelos V."/>
            <person name="Leao P.N."/>
        </authorList>
    </citation>
    <scope>NUCLEOTIDE SEQUENCE</scope>
    <source>
        <strain evidence="3">LEGE 07157</strain>
    </source>
</reference>
<dbReference type="SUPFAM" id="SSF53756">
    <property type="entry name" value="UDP-Glycosyltransferase/glycogen phosphorylase"/>
    <property type="match status" value="1"/>
</dbReference>
<dbReference type="Proteomes" id="UP000654482">
    <property type="component" value="Unassembled WGS sequence"/>
</dbReference>
<dbReference type="InterPro" id="IPR001296">
    <property type="entry name" value="Glyco_trans_1"/>
</dbReference>
<dbReference type="Pfam" id="PF00534">
    <property type="entry name" value="Glycos_transf_1"/>
    <property type="match status" value="1"/>
</dbReference>
<dbReference type="AlphaFoldDB" id="A0A8J7DSY8"/>
<feature type="domain" description="Glycosyltransferase subfamily 4-like N-terminal" evidence="2">
    <location>
        <begin position="16"/>
        <end position="124"/>
    </location>
</feature>
<dbReference type="Pfam" id="PF13579">
    <property type="entry name" value="Glyco_trans_4_4"/>
    <property type="match status" value="1"/>
</dbReference>
<evidence type="ECO:0000313" key="3">
    <source>
        <dbReference type="EMBL" id="MBE9115012.1"/>
    </source>
</evidence>
<dbReference type="GO" id="GO:0016757">
    <property type="term" value="F:glycosyltransferase activity"/>
    <property type="evidence" value="ECO:0007669"/>
    <property type="project" value="InterPro"/>
</dbReference>
<comment type="caution">
    <text evidence="3">The sequence shown here is derived from an EMBL/GenBank/DDBJ whole genome shotgun (WGS) entry which is preliminary data.</text>
</comment>
<evidence type="ECO:0000259" key="2">
    <source>
        <dbReference type="Pfam" id="PF13579"/>
    </source>
</evidence>
<protein>
    <submittedName>
        <fullName evidence="3">Glycosyltransferase</fullName>
    </submittedName>
</protein>